<protein>
    <recommendedName>
        <fullName evidence="3">Endonuclease/exonuclease/phosphatase domain-containing protein</fullName>
    </recommendedName>
</protein>
<dbReference type="OrthoDB" id="1001695at2759"/>
<dbReference type="Proteomes" id="UP001153076">
    <property type="component" value="Unassembled WGS sequence"/>
</dbReference>
<dbReference type="PANTHER" id="PTHR35218">
    <property type="entry name" value="RNASE H DOMAIN-CONTAINING PROTEIN"/>
    <property type="match status" value="1"/>
</dbReference>
<dbReference type="SUPFAM" id="SSF56219">
    <property type="entry name" value="DNase I-like"/>
    <property type="match status" value="1"/>
</dbReference>
<sequence length="174" mass="19563">MIPMNYNMSSTNSSRQEASNAHACTIMVWNVQGAGSSEFLKVLKEHIRMQRPNVVALVETHILGPTAQAICEQIGFNGCYRVEAQGFQDGIWVLRQSDDLDISITHAHAQYRGILETKELVQKGLRFSIGDGLRTKFWIDKWVDGTTLLTHAIRAVPDDHRPFPIRSYWLPGAG</sequence>
<organism evidence="1 2">
    <name type="scientific">Carnegiea gigantea</name>
    <dbReference type="NCBI Taxonomy" id="171969"/>
    <lineage>
        <taxon>Eukaryota</taxon>
        <taxon>Viridiplantae</taxon>
        <taxon>Streptophyta</taxon>
        <taxon>Embryophyta</taxon>
        <taxon>Tracheophyta</taxon>
        <taxon>Spermatophyta</taxon>
        <taxon>Magnoliopsida</taxon>
        <taxon>eudicotyledons</taxon>
        <taxon>Gunneridae</taxon>
        <taxon>Pentapetalae</taxon>
        <taxon>Caryophyllales</taxon>
        <taxon>Cactineae</taxon>
        <taxon>Cactaceae</taxon>
        <taxon>Cactoideae</taxon>
        <taxon>Echinocereeae</taxon>
        <taxon>Carnegiea</taxon>
    </lineage>
</organism>
<keyword evidence="2" id="KW-1185">Reference proteome</keyword>
<comment type="caution">
    <text evidence="1">The sequence shown here is derived from an EMBL/GenBank/DDBJ whole genome shotgun (WGS) entry which is preliminary data.</text>
</comment>
<dbReference type="InterPro" id="IPR036691">
    <property type="entry name" value="Endo/exonu/phosph_ase_sf"/>
</dbReference>
<name>A0A9Q1QE92_9CARY</name>
<evidence type="ECO:0000313" key="1">
    <source>
        <dbReference type="EMBL" id="KAJ8438912.1"/>
    </source>
</evidence>
<evidence type="ECO:0008006" key="3">
    <source>
        <dbReference type="Google" id="ProtNLM"/>
    </source>
</evidence>
<dbReference type="Gene3D" id="3.60.10.10">
    <property type="entry name" value="Endonuclease/exonuclease/phosphatase"/>
    <property type="match status" value="1"/>
</dbReference>
<proteinExistence type="predicted"/>
<evidence type="ECO:0000313" key="2">
    <source>
        <dbReference type="Proteomes" id="UP001153076"/>
    </source>
</evidence>
<reference evidence="1" key="1">
    <citation type="submission" date="2022-04" db="EMBL/GenBank/DDBJ databases">
        <title>Carnegiea gigantea Genome sequencing and assembly v2.</title>
        <authorList>
            <person name="Copetti D."/>
            <person name="Sanderson M.J."/>
            <person name="Burquez A."/>
            <person name="Wojciechowski M.F."/>
        </authorList>
    </citation>
    <scope>NUCLEOTIDE SEQUENCE</scope>
    <source>
        <strain evidence="1">SGP5-SGP5p</strain>
        <tissue evidence="1">Aerial part</tissue>
    </source>
</reference>
<gene>
    <name evidence="1" type="ORF">Cgig2_007757</name>
</gene>
<dbReference type="EMBL" id="JAKOGI010000238">
    <property type="protein sequence ID" value="KAJ8438912.1"/>
    <property type="molecule type" value="Genomic_DNA"/>
</dbReference>
<accession>A0A9Q1QE92</accession>
<dbReference type="PANTHER" id="PTHR35218:SF9">
    <property type="entry name" value="ENDONUCLEASE_EXONUCLEASE_PHOSPHATASE DOMAIN-CONTAINING PROTEIN"/>
    <property type="match status" value="1"/>
</dbReference>
<dbReference type="AlphaFoldDB" id="A0A9Q1QE92"/>